<proteinExistence type="inferred from homology"/>
<evidence type="ECO:0000256" key="1">
    <source>
        <dbReference type="ARBA" id="ARBA00006700"/>
    </source>
</evidence>
<evidence type="ECO:0000256" key="2">
    <source>
        <dbReference type="ARBA" id="ARBA00022730"/>
    </source>
</evidence>
<reference evidence="7 8" key="1">
    <citation type="submission" date="2019-02" db="EMBL/GenBank/DDBJ databases">
        <title>Aquabacterium sp. strain KMB7.</title>
        <authorList>
            <person name="Chen W.-M."/>
        </authorList>
    </citation>
    <scope>NUCLEOTIDE SEQUENCE [LARGE SCALE GENOMIC DNA]</scope>
    <source>
        <strain evidence="7 8">KMB7</strain>
    </source>
</reference>
<dbReference type="GO" id="GO:0019843">
    <property type="term" value="F:rRNA binding"/>
    <property type="evidence" value="ECO:0007669"/>
    <property type="project" value="UniProtKB-UniRule"/>
</dbReference>
<sequence>MSTLKFDENRLMQVLVAPIISEKATAAAERGQVVFKVLRDATKPEIKAAVELLFKVEVKSVQVLNQKGKVKRFGGRIGRRDHAKKAFVSLKDGQELNFSGEAA</sequence>
<dbReference type="AlphaFoldDB" id="A0A4Q9GW03"/>
<evidence type="ECO:0000313" key="7">
    <source>
        <dbReference type="EMBL" id="TBO29191.1"/>
    </source>
</evidence>
<dbReference type="Proteomes" id="UP000292120">
    <property type="component" value="Unassembled WGS sequence"/>
</dbReference>
<evidence type="ECO:0000256" key="5">
    <source>
        <dbReference type="ARBA" id="ARBA00023274"/>
    </source>
</evidence>
<dbReference type="SUPFAM" id="SSF54189">
    <property type="entry name" value="Ribosomal proteins S24e, L23 and L15e"/>
    <property type="match status" value="1"/>
</dbReference>
<keyword evidence="5 6" id="KW-0687">Ribonucleoprotein</keyword>
<dbReference type="Pfam" id="PF00276">
    <property type="entry name" value="Ribosomal_L23"/>
    <property type="match status" value="1"/>
</dbReference>
<keyword evidence="8" id="KW-1185">Reference proteome</keyword>
<comment type="similarity">
    <text evidence="1 6">Belongs to the universal ribosomal protein uL23 family.</text>
</comment>
<keyword evidence="3 6" id="KW-0694">RNA-binding</keyword>
<dbReference type="Gene3D" id="3.30.70.330">
    <property type="match status" value="1"/>
</dbReference>
<dbReference type="RefSeq" id="WP_130968487.1">
    <property type="nucleotide sequence ID" value="NZ_SIXI01000005.1"/>
</dbReference>
<dbReference type="NCBIfam" id="NF004359">
    <property type="entry name" value="PRK05738.1-3"/>
    <property type="match status" value="1"/>
</dbReference>
<dbReference type="InterPro" id="IPR012678">
    <property type="entry name" value="Ribosomal_uL23/eL15/eS24_sf"/>
</dbReference>
<evidence type="ECO:0000256" key="6">
    <source>
        <dbReference type="HAMAP-Rule" id="MF_01369"/>
    </source>
</evidence>
<evidence type="ECO:0000256" key="3">
    <source>
        <dbReference type="ARBA" id="ARBA00022884"/>
    </source>
</evidence>
<dbReference type="GO" id="GO:0006412">
    <property type="term" value="P:translation"/>
    <property type="evidence" value="ECO:0007669"/>
    <property type="project" value="UniProtKB-UniRule"/>
</dbReference>
<keyword evidence="4 6" id="KW-0689">Ribosomal protein</keyword>
<dbReference type="EMBL" id="SIXI01000005">
    <property type="protein sequence ID" value="TBO29191.1"/>
    <property type="molecule type" value="Genomic_DNA"/>
</dbReference>
<dbReference type="GO" id="GO:1990904">
    <property type="term" value="C:ribonucleoprotein complex"/>
    <property type="evidence" value="ECO:0007669"/>
    <property type="project" value="UniProtKB-KW"/>
</dbReference>
<dbReference type="NCBIfam" id="NF004363">
    <property type="entry name" value="PRK05738.2-4"/>
    <property type="match status" value="1"/>
</dbReference>
<accession>A0A4Q9GW03</accession>
<evidence type="ECO:0000313" key="8">
    <source>
        <dbReference type="Proteomes" id="UP000292120"/>
    </source>
</evidence>
<organism evidence="7 8">
    <name type="scientific">Aquabacterium lacunae</name>
    <dbReference type="NCBI Taxonomy" id="2528630"/>
    <lineage>
        <taxon>Bacteria</taxon>
        <taxon>Pseudomonadati</taxon>
        <taxon>Pseudomonadota</taxon>
        <taxon>Betaproteobacteria</taxon>
        <taxon>Burkholderiales</taxon>
        <taxon>Aquabacterium</taxon>
    </lineage>
</organism>
<dbReference type="PANTHER" id="PTHR11620">
    <property type="entry name" value="60S RIBOSOMAL PROTEIN L23A"/>
    <property type="match status" value="1"/>
</dbReference>
<dbReference type="GO" id="GO:0003735">
    <property type="term" value="F:structural constituent of ribosome"/>
    <property type="evidence" value="ECO:0007669"/>
    <property type="project" value="InterPro"/>
</dbReference>
<keyword evidence="2 6" id="KW-0699">rRNA-binding</keyword>
<gene>
    <name evidence="6" type="primary">rplW</name>
    <name evidence="7" type="ORF">EYS42_12320</name>
</gene>
<comment type="subunit">
    <text evidence="6">Part of the 50S ribosomal subunit. Contacts protein L29, and trigger factor when it is bound to the ribosome.</text>
</comment>
<protein>
    <recommendedName>
        <fullName evidence="6">Large ribosomal subunit protein uL23</fullName>
    </recommendedName>
</protein>
<evidence type="ECO:0000256" key="4">
    <source>
        <dbReference type="ARBA" id="ARBA00022980"/>
    </source>
</evidence>
<dbReference type="GO" id="GO:0005840">
    <property type="term" value="C:ribosome"/>
    <property type="evidence" value="ECO:0007669"/>
    <property type="project" value="UniProtKB-KW"/>
</dbReference>
<dbReference type="InterPro" id="IPR012677">
    <property type="entry name" value="Nucleotide-bd_a/b_plait_sf"/>
</dbReference>
<dbReference type="FunFam" id="3.30.70.330:FF:000001">
    <property type="entry name" value="50S ribosomal protein L23"/>
    <property type="match status" value="1"/>
</dbReference>
<dbReference type="InterPro" id="IPR013025">
    <property type="entry name" value="Ribosomal_uL23-like"/>
</dbReference>
<dbReference type="OrthoDB" id="9793353at2"/>
<name>A0A4Q9GW03_9BURK</name>
<comment type="function">
    <text evidence="6">One of the early assembly proteins it binds 23S rRNA. One of the proteins that surrounds the polypeptide exit tunnel on the outside of the ribosome. Forms the main docking site for trigger factor binding to the ribosome.</text>
</comment>
<dbReference type="HAMAP" id="MF_01369_B">
    <property type="entry name" value="Ribosomal_uL23_B"/>
    <property type="match status" value="1"/>
</dbReference>
<comment type="caution">
    <text evidence="7">The sequence shown here is derived from an EMBL/GenBank/DDBJ whole genome shotgun (WGS) entry which is preliminary data.</text>
</comment>